<reference evidence="11" key="2">
    <citation type="journal article" date="2021" name="PeerJ">
        <title>Extensive microbial diversity within the chicken gut microbiome revealed by metagenomics and culture.</title>
        <authorList>
            <person name="Gilroy R."/>
            <person name="Ravi A."/>
            <person name="Getino M."/>
            <person name="Pursley I."/>
            <person name="Horton D.L."/>
            <person name="Alikhan N.F."/>
            <person name="Baker D."/>
            <person name="Gharbi K."/>
            <person name="Hall N."/>
            <person name="Watson M."/>
            <person name="Adriaenssens E.M."/>
            <person name="Foster-Nyarko E."/>
            <person name="Jarju S."/>
            <person name="Secka A."/>
            <person name="Antonio M."/>
            <person name="Oren A."/>
            <person name="Chaudhuri R.R."/>
            <person name="La Ragione R."/>
            <person name="Hildebrand F."/>
            <person name="Pallen M.J."/>
        </authorList>
    </citation>
    <scope>NUCLEOTIDE SEQUENCE</scope>
    <source>
        <strain evidence="11">C6-149</strain>
    </source>
</reference>
<dbReference type="PRINTS" id="PR01853">
    <property type="entry name" value="YAJCTRNLCASE"/>
</dbReference>
<evidence type="ECO:0000256" key="2">
    <source>
        <dbReference type="ARBA" id="ARBA00006742"/>
    </source>
</evidence>
<evidence type="ECO:0000256" key="4">
    <source>
        <dbReference type="ARBA" id="ARBA00022475"/>
    </source>
</evidence>
<evidence type="ECO:0000256" key="5">
    <source>
        <dbReference type="ARBA" id="ARBA00022692"/>
    </source>
</evidence>
<name>A0A9D9H8C3_9LACO</name>
<dbReference type="Proteomes" id="UP000823614">
    <property type="component" value="Unassembled WGS sequence"/>
</dbReference>
<evidence type="ECO:0000313" key="12">
    <source>
        <dbReference type="Proteomes" id="UP000823614"/>
    </source>
</evidence>
<keyword evidence="6" id="KW-0653">Protein transport</keyword>
<evidence type="ECO:0000256" key="6">
    <source>
        <dbReference type="ARBA" id="ARBA00022927"/>
    </source>
</evidence>
<keyword evidence="4" id="KW-1003">Cell membrane</keyword>
<keyword evidence="5 10" id="KW-0812">Transmembrane</keyword>
<evidence type="ECO:0000256" key="10">
    <source>
        <dbReference type="SAM" id="Phobius"/>
    </source>
</evidence>
<comment type="similarity">
    <text evidence="2">Belongs to the YajC family.</text>
</comment>
<keyword evidence="9 10" id="KW-0472">Membrane</keyword>
<dbReference type="AlphaFoldDB" id="A0A9D9H8C3"/>
<keyword evidence="3" id="KW-0813">Transport</keyword>
<dbReference type="GO" id="GO:0015031">
    <property type="term" value="P:protein transport"/>
    <property type="evidence" value="ECO:0007669"/>
    <property type="project" value="UniProtKB-KW"/>
</dbReference>
<dbReference type="Pfam" id="PF02699">
    <property type="entry name" value="YajC"/>
    <property type="match status" value="1"/>
</dbReference>
<dbReference type="PANTHER" id="PTHR33909">
    <property type="entry name" value="SEC TRANSLOCON ACCESSORY COMPLEX SUBUNIT YAJC"/>
    <property type="match status" value="1"/>
</dbReference>
<keyword evidence="8" id="KW-0811">Translocation</keyword>
<evidence type="ECO:0000256" key="8">
    <source>
        <dbReference type="ARBA" id="ARBA00023010"/>
    </source>
</evidence>
<evidence type="ECO:0000256" key="7">
    <source>
        <dbReference type="ARBA" id="ARBA00022989"/>
    </source>
</evidence>
<dbReference type="GO" id="GO:0005886">
    <property type="term" value="C:plasma membrane"/>
    <property type="evidence" value="ECO:0007669"/>
    <property type="project" value="UniProtKB-SubCell"/>
</dbReference>
<reference evidence="11" key="1">
    <citation type="submission" date="2020-10" db="EMBL/GenBank/DDBJ databases">
        <authorList>
            <person name="Gilroy R."/>
        </authorList>
    </citation>
    <scope>NUCLEOTIDE SEQUENCE</scope>
    <source>
        <strain evidence="11">C6-149</strain>
    </source>
</reference>
<feature type="transmembrane region" description="Helical" evidence="10">
    <location>
        <begin position="12"/>
        <end position="31"/>
    </location>
</feature>
<evidence type="ECO:0000313" key="11">
    <source>
        <dbReference type="EMBL" id="MBO8441464.1"/>
    </source>
</evidence>
<dbReference type="PANTHER" id="PTHR33909:SF1">
    <property type="entry name" value="SEC TRANSLOCON ACCESSORY COMPLEX SUBUNIT YAJC"/>
    <property type="match status" value="1"/>
</dbReference>
<evidence type="ECO:0000256" key="3">
    <source>
        <dbReference type="ARBA" id="ARBA00022448"/>
    </source>
</evidence>
<dbReference type="NCBIfam" id="TIGR00739">
    <property type="entry name" value="yajC"/>
    <property type="match status" value="1"/>
</dbReference>
<keyword evidence="7 10" id="KW-1133">Transmembrane helix</keyword>
<evidence type="ECO:0000256" key="9">
    <source>
        <dbReference type="ARBA" id="ARBA00023136"/>
    </source>
</evidence>
<sequence length="117" mass="13521">MIFLTTTAQNSSFSMIFFLVLIFIMMYFFFFRPQKKQQEERKKLMNGLKEGDHVVTIGGLHAKIDKIHDDKKTVTLDADGVYLIYDIRAINNVQTPAIESNVNKDVEKNDSSKENKN</sequence>
<evidence type="ECO:0000256" key="1">
    <source>
        <dbReference type="ARBA" id="ARBA00004162"/>
    </source>
</evidence>
<proteinExistence type="inferred from homology"/>
<dbReference type="SMART" id="SM01323">
    <property type="entry name" value="YajC"/>
    <property type="match status" value="1"/>
</dbReference>
<organism evidence="11 12">
    <name type="scientific">Candidatus Gallilactobacillus intestinavium</name>
    <dbReference type="NCBI Taxonomy" id="2840838"/>
    <lineage>
        <taxon>Bacteria</taxon>
        <taxon>Bacillati</taxon>
        <taxon>Bacillota</taxon>
        <taxon>Bacilli</taxon>
        <taxon>Lactobacillales</taxon>
        <taxon>Lactobacillaceae</taxon>
        <taxon>Lactobacillaceae incertae sedis</taxon>
        <taxon>Candidatus Gallilactobacillus</taxon>
    </lineage>
</organism>
<accession>A0A9D9H8C3</accession>
<dbReference type="InterPro" id="IPR003849">
    <property type="entry name" value="Preprotein_translocase_YajC"/>
</dbReference>
<comment type="caution">
    <text evidence="11">The sequence shown here is derived from an EMBL/GenBank/DDBJ whole genome shotgun (WGS) entry which is preliminary data.</text>
</comment>
<comment type="subcellular location">
    <subcellularLocation>
        <location evidence="1">Cell membrane</location>
        <topology evidence="1">Single-pass membrane protein</topology>
    </subcellularLocation>
</comment>
<dbReference type="EMBL" id="JADIMP010000053">
    <property type="protein sequence ID" value="MBO8441464.1"/>
    <property type="molecule type" value="Genomic_DNA"/>
</dbReference>
<gene>
    <name evidence="11" type="primary">yajC</name>
    <name evidence="11" type="ORF">IAA89_03340</name>
</gene>
<protein>
    <submittedName>
        <fullName evidence="11">Preprotein translocase subunit YajC</fullName>
    </submittedName>
</protein>